<evidence type="ECO:0000313" key="3">
    <source>
        <dbReference type="EMBL" id="OAG27675.1"/>
    </source>
</evidence>
<dbReference type="SUPFAM" id="SSF53756">
    <property type="entry name" value="UDP-Glycosyltransferase/glycogen phosphorylase"/>
    <property type="match status" value="1"/>
</dbReference>
<comment type="caution">
    <text evidence="3">The sequence shown here is derived from an EMBL/GenBank/DDBJ whole genome shotgun (WGS) entry which is preliminary data.</text>
</comment>
<accession>A0A177E708</accession>
<dbReference type="InterPro" id="IPR001296">
    <property type="entry name" value="Glyco_trans_1"/>
</dbReference>
<dbReference type="CDD" id="cd03801">
    <property type="entry name" value="GT4_PimA-like"/>
    <property type="match status" value="1"/>
</dbReference>
<dbReference type="PANTHER" id="PTHR46401">
    <property type="entry name" value="GLYCOSYLTRANSFERASE WBBK-RELATED"/>
    <property type="match status" value="1"/>
</dbReference>
<evidence type="ECO:0000313" key="4">
    <source>
        <dbReference type="Proteomes" id="UP000076964"/>
    </source>
</evidence>
<protein>
    <recommendedName>
        <fullName evidence="2">Glycosyl transferase family 1 domain-containing protein</fullName>
    </recommendedName>
</protein>
<keyword evidence="1" id="KW-0808">Transferase</keyword>
<evidence type="ECO:0000259" key="2">
    <source>
        <dbReference type="Pfam" id="PF00534"/>
    </source>
</evidence>
<feature type="domain" description="Glycosyl transferase family 1" evidence="2">
    <location>
        <begin position="193"/>
        <end position="348"/>
    </location>
</feature>
<dbReference type="GO" id="GO:0009103">
    <property type="term" value="P:lipopolysaccharide biosynthetic process"/>
    <property type="evidence" value="ECO:0007669"/>
    <property type="project" value="TreeGrafter"/>
</dbReference>
<name>A0A177E708_9BACT</name>
<sequence length="376" mass="43914">MIFPEKLPLKKARSISYLNTCVALSRLMNITLFIPKESLNKKELEKFYGVDLNNVNIKYIPANIWKIRSNKIFNHFLKKHIAYFDFFYVRHLKIAKFLVNNKAPNQKVIFEAHEIFFKALEEESPDKLKKISQLKKLESYVYSKVNGIVFINKTLQKQFHKTFKNLSSFQKIIYLSNSFKCPYQKKDFSIIEKFYYCGNLFKWKGIEDLILTMKSFPTINLVIIGGSYSRIVELSNFAKKQGIKNIKFLGYRPPYEIKKVLLKESKIAFLTNSRSVYNFFTFPLKLLDYMITSNVVIAADIPAVKEIIIDGKNGFLFKTGDISSLVEVIKKVINMSPEKLLEISQNAYATAKNFTYENRAKNIYNFLKTILENDNQ</sequence>
<evidence type="ECO:0000256" key="1">
    <source>
        <dbReference type="ARBA" id="ARBA00022679"/>
    </source>
</evidence>
<gene>
    <name evidence="3" type="ORF">TH606_05620</name>
</gene>
<dbReference type="Proteomes" id="UP000076964">
    <property type="component" value="Unassembled WGS sequence"/>
</dbReference>
<dbReference type="Pfam" id="PF00534">
    <property type="entry name" value="Glycos_transf_1"/>
    <property type="match status" value="1"/>
</dbReference>
<proteinExistence type="predicted"/>
<reference evidence="3 4" key="1">
    <citation type="submission" date="2016-02" db="EMBL/GenBank/DDBJ databases">
        <title>Draft genome sequence of Thermodesulfatator sp. S606.</title>
        <authorList>
            <person name="Lai Q."/>
            <person name="Cao J."/>
            <person name="Dupont S."/>
            <person name="Shao Z."/>
            <person name="Jebbar M."/>
            <person name="Alain K."/>
        </authorList>
    </citation>
    <scope>NUCLEOTIDE SEQUENCE [LARGE SCALE GENOMIC DNA]</scope>
    <source>
        <strain evidence="3 4">S606</strain>
    </source>
</reference>
<dbReference type="AlphaFoldDB" id="A0A177E708"/>
<keyword evidence="4" id="KW-1185">Reference proteome</keyword>
<dbReference type="Gene3D" id="3.40.50.2000">
    <property type="entry name" value="Glycogen Phosphorylase B"/>
    <property type="match status" value="2"/>
</dbReference>
<dbReference type="PANTHER" id="PTHR46401:SF2">
    <property type="entry name" value="GLYCOSYLTRANSFERASE WBBK-RELATED"/>
    <property type="match status" value="1"/>
</dbReference>
<dbReference type="EMBL" id="LSFI01000022">
    <property type="protein sequence ID" value="OAG27675.1"/>
    <property type="molecule type" value="Genomic_DNA"/>
</dbReference>
<dbReference type="STRING" id="1795632.TH606_05620"/>
<dbReference type="GO" id="GO:0016757">
    <property type="term" value="F:glycosyltransferase activity"/>
    <property type="evidence" value="ECO:0007669"/>
    <property type="project" value="InterPro"/>
</dbReference>
<organism evidence="3 4">
    <name type="scientific">Thermodesulfatator autotrophicus</name>
    <dbReference type="NCBI Taxonomy" id="1795632"/>
    <lineage>
        <taxon>Bacteria</taxon>
        <taxon>Pseudomonadati</taxon>
        <taxon>Thermodesulfobacteriota</taxon>
        <taxon>Thermodesulfobacteria</taxon>
        <taxon>Thermodesulfobacteriales</taxon>
        <taxon>Thermodesulfatatoraceae</taxon>
        <taxon>Thermodesulfatator</taxon>
    </lineage>
</organism>